<reference evidence="2 3" key="1">
    <citation type="journal article" date="2019" name="Nat. Ecol. Evol.">
        <title>Megaphylogeny resolves global patterns of mushroom evolution.</title>
        <authorList>
            <person name="Varga T."/>
            <person name="Krizsan K."/>
            <person name="Foldi C."/>
            <person name="Dima B."/>
            <person name="Sanchez-Garcia M."/>
            <person name="Sanchez-Ramirez S."/>
            <person name="Szollosi G.J."/>
            <person name="Szarkandi J.G."/>
            <person name="Papp V."/>
            <person name="Albert L."/>
            <person name="Andreopoulos W."/>
            <person name="Angelini C."/>
            <person name="Antonin V."/>
            <person name="Barry K.W."/>
            <person name="Bougher N.L."/>
            <person name="Buchanan P."/>
            <person name="Buyck B."/>
            <person name="Bense V."/>
            <person name="Catcheside P."/>
            <person name="Chovatia M."/>
            <person name="Cooper J."/>
            <person name="Damon W."/>
            <person name="Desjardin D."/>
            <person name="Finy P."/>
            <person name="Geml J."/>
            <person name="Haridas S."/>
            <person name="Hughes K."/>
            <person name="Justo A."/>
            <person name="Karasinski D."/>
            <person name="Kautmanova I."/>
            <person name="Kiss B."/>
            <person name="Kocsube S."/>
            <person name="Kotiranta H."/>
            <person name="LaButti K.M."/>
            <person name="Lechner B.E."/>
            <person name="Liimatainen K."/>
            <person name="Lipzen A."/>
            <person name="Lukacs Z."/>
            <person name="Mihaltcheva S."/>
            <person name="Morgado L.N."/>
            <person name="Niskanen T."/>
            <person name="Noordeloos M.E."/>
            <person name="Ohm R.A."/>
            <person name="Ortiz-Santana B."/>
            <person name="Ovrebo C."/>
            <person name="Racz N."/>
            <person name="Riley R."/>
            <person name="Savchenko A."/>
            <person name="Shiryaev A."/>
            <person name="Soop K."/>
            <person name="Spirin V."/>
            <person name="Szebenyi C."/>
            <person name="Tomsovsky M."/>
            <person name="Tulloss R.E."/>
            <person name="Uehling J."/>
            <person name="Grigoriev I.V."/>
            <person name="Vagvolgyi C."/>
            <person name="Papp T."/>
            <person name="Martin F.M."/>
            <person name="Miettinen O."/>
            <person name="Hibbett D.S."/>
            <person name="Nagy L.G."/>
        </authorList>
    </citation>
    <scope>NUCLEOTIDE SEQUENCE [LARGE SCALE GENOMIC DNA]</scope>
    <source>
        <strain evidence="2 3">CBS 309.79</strain>
    </source>
</reference>
<dbReference type="Proteomes" id="UP000305067">
    <property type="component" value="Unassembled WGS sequence"/>
</dbReference>
<protein>
    <recommendedName>
        <fullName evidence="1">F-box domain-containing protein</fullName>
    </recommendedName>
</protein>
<dbReference type="STRING" id="1884261.A0A5C3QBQ9"/>
<feature type="domain" description="F-box" evidence="1">
    <location>
        <begin position="2"/>
        <end position="50"/>
    </location>
</feature>
<accession>A0A5C3QBQ9</accession>
<keyword evidence="3" id="KW-1185">Reference proteome</keyword>
<dbReference type="InterPro" id="IPR036047">
    <property type="entry name" value="F-box-like_dom_sf"/>
</dbReference>
<dbReference type="PROSITE" id="PS50181">
    <property type="entry name" value="FBOX"/>
    <property type="match status" value="1"/>
</dbReference>
<dbReference type="EMBL" id="ML178835">
    <property type="protein sequence ID" value="TFK99171.1"/>
    <property type="molecule type" value="Genomic_DNA"/>
</dbReference>
<name>A0A5C3QBQ9_9AGAR</name>
<dbReference type="Pfam" id="PF12937">
    <property type="entry name" value="F-box-like"/>
    <property type="match status" value="1"/>
</dbReference>
<gene>
    <name evidence="2" type="ORF">BDV98DRAFT_595193</name>
</gene>
<dbReference type="SUPFAM" id="SSF81383">
    <property type="entry name" value="F-box domain"/>
    <property type="match status" value="1"/>
</dbReference>
<sequence length="383" mass="43340">MNTLTNVLPVEIIAEILEFLDLESLITVSHVSWGLRRITTDPSLNPWRHPVLRTLRAPIYEPCLKHLVTISVPEHTWAEILSRAKPAFLLFDCTVPYLKDNFWKDAFERRFLPSWKAWRKTGTWKSAFLRVLHRMWHRSQTSCTSEEAWTKYIVLNRSGSANALDASSRNMNPSTIFEGLKHQNNLAHLPTRIRVIVELADVRILAFGTTNNPSGSFTLNPIARDFVHPPGLEPEGLIAMTASVDDLSLRRVSTANSTLSASRYSVHSTFRDYHHMIVPQSAPSHEDYPFLTLGGGDMRWVNPDDYGDLKWVGGLMIMAQIVGPRTHERVPESVFDPTFDSGLVMGPGRSQYASFTWEDLWAVAPWLEARLTKQIDGPGLGLD</sequence>
<dbReference type="AlphaFoldDB" id="A0A5C3QBQ9"/>
<evidence type="ECO:0000259" key="1">
    <source>
        <dbReference type="PROSITE" id="PS50181"/>
    </source>
</evidence>
<evidence type="ECO:0000313" key="3">
    <source>
        <dbReference type="Proteomes" id="UP000305067"/>
    </source>
</evidence>
<dbReference type="Gene3D" id="1.20.1280.50">
    <property type="match status" value="1"/>
</dbReference>
<proteinExistence type="predicted"/>
<dbReference type="InterPro" id="IPR001810">
    <property type="entry name" value="F-box_dom"/>
</dbReference>
<dbReference type="OrthoDB" id="2532648at2759"/>
<dbReference type="SMART" id="SM00256">
    <property type="entry name" value="FBOX"/>
    <property type="match status" value="1"/>
</dbReference>
<organism evidence="2 3">
    <name type="scientific">Pterulicium gracile</name>
    <dbReference type="NCBI Taxonomy" id="1884261"/>
    <lineage>
        <taxon>Eukaryota</taxon>
        <taxon>Fungi</taxon>
        <taxon>Dikarya</taxon>
        <taxon>Basidiomycota</taxon>
        <taxon>Agaricomycotina</taxon>
        <taxon>Agaricomycetes</taxon>
        <taxon>Agaricomycetidae</taxon>
        <taxon>Agaricales</taxon>
        <taxon>Pleurotineae</taxon>
        <taxon>Pterulaceae</taxon>
        <taxon>Pterulicium</taxon>
    </lineage>
</organism>
<evidence type="ECO:0000313" key="2">
    <source>
        <dbReference type="EMBL" id="TFK99171.1"/>
    </source>
</evidence>